<dbReference type="Pfam" id="PF00440">
    <property type="entry name" value="TetR_N"/>
    <property type="match status" value="1"/>
</dbReference>
<dbReference type="SUPFAM" id="SSF46689">
    <property type="entry name" value="Homeodomain-like"/>
    <property type="match status" value="1"/>
</dbReference>
<dbReference type="InterPro" id="IPR001647">
    <property type="entry name" value="HTH_TetR"/>
</dbReference>
<sequence>MPKAGVSNTMSGCRTSSAAGISCRLFAIASLSASSNIRPPSMVHLNTYHVFETYSMYVICVLLPARQAIGCRAMRAKEPPKSRREEYSEATRQALLDAGREAFAASGFQAAGMEAISRAARVTRGAFYHHFEDKKALFDAVVVAMQREAAARIEAAARNERKIWDRLSAGIDAYLDACEEPDYARIVIQEAQAVLGEPRYREIEETYPTALLIATLRALKRDGELNADDVDLLSRMIDAMICKIGLLLPYADDSKKLRRNGQKIVAAVLETFRQKA</sequence>
<dbReference type="SUPFAM" id="SSF48498">
    <property type="entry name" value="Tetracyclin repressor-like, C-terminal domain"/>
    <property type="match status" value="1"/>
</dbReference>
<evidence type="ECO:0000313" key="7">
    <source>
        <dbReference type="Proteomes" id="UP000449969"/>
    </source>
</evidence>
<dbReference type="GO" id="GO:0000976">
    <property type="term" value="F:transcription cis-regulatory region binding"/>
    <property type="evidence" value="ECO:0007669"/>
    <property type="project" value="TreeGrafter"/>
</dbReference>
<dbReference type="InterPro" id="IPR050109">
    <property type="entry name" value="HTH-type_TetR-like_transc_reg"/>
</dbReference>
<dbReference type="Pfam" id="PF21351">
    <property type="entry name" value="TetR_C_41"/>
    <property type="match status" value="1"/>
</dbReference>
<dbReference type="InterPro" id="IPR009057">
    <property type="entry name" value="Homeodomain-like_sf"/>
</dbReference>
<dbReference type="InterPro" id="IPR036271">
    <property type="entry name" value="Tet_transcr_reg_TetR-rel_C_sf"/>
</dbReference>
<dbReference type="GO" id="GO:0003700">
    <property type="term" value="F:DNA-binding transcription factor activity"/>
    <property type="evidence" value="ECO:0007669"/>
    <property type="project" value="TreeGrafter"/>
</dbReference>
<keyword evidence="1" id="KW-0805">Transcription regulation</keyword>
<keyword evidence="7" id="KW-1185">Reference proteome</keyword>
<comment type="caution">
    <text evidence="6">The sequence shown here is derived from an EMBL/GenBank/DDBJ whole genome shotgun (WGS) entry which is preliminary data.</text>
</comment>
<keyword evidence="3" id="KW-0804">Transcription</keyword>
<feature type="domain" description="HTH tetR-type" evidence="5">
    <location>
        <begin position="89"/>
        <end position="149"/>
    </location>
</feature>
<accession>A0A844TII0</accession>
<evidence type="ECO:0000259" key="5">
    <source>
        <dbReference type="PROSITE" id="PS50977"/>
    </source>
</evidence>
<name>A0A844TII0_9BRAD</name>
<dbReference type="PANTHER" id="PTHR30055">
    <property type="entry name" value="HTH-TYPE TRANSCRIPTIONAL REGULATOR RUTR"/>
    <property type="match status" value="1"/>
</dbReference>
<keyword evidence="2 4" id="KW-0238">DNA-binding</keyword>
<dbReference type="Gene3D" id="1.10.357.10">
    <property type="entry name" value="Tetracycline Repressor, domain 2"/>
    <property type="match status" value="1"/>
</dbReference>
<evidence type="ECO:0000256" key="3">
    <source>
        <dbReference type="ARBA" id="ARBA00023163"/>
    </source>
</evidence>
<reference evidence="6 7" key="1">
    <citation type="submission" date="2019-12" db="EMBL/GenBank/DDBJ databases">
        <title>Draft genome sequences Bradyrhizobium cajani AMBPC1010, Bradyrhizobium pachyrhizi AMBPC1040 and Bradyrhizobium yuanmingense ALSPC3051, three plant growth promoting strains isolated from nodules of Cajanus cajan L. in Dominican Republic.</title>
        <authorList>
            <person name="Flores-Felix J.D."/>
            <person name="Araujo J."/>
            <person name="Diaz-Alcantara C."/>
            <person name="Gonzalez-Andres F."/>
            <person name="Velazquez E."/>
        </authorList>
    </citation>
    <scope>NUCLEOTIDE SEQUENCE [LARGE SCALE GENOMIC DNA]</scope>
    <source>
        <strain evidence="6 7">1010</strain>
    </source>
</reference>
<evidence type="ECO:0000256" key="1">
    <source>
        <dbReference type="ARBA" id="ARBA00023015"/>
    </source>
</evidence>
<proteinExistence type="predicted"/>
<gene>
    <name evidence="6" type="ORF">GPL20_17510</name>
</gene>
<dbReference type="AlphaFoldDB" id="A0A844TII0"/>
<evidence type="ECO:0000256" key="2">
    <source>
        <dbReference type="ARBA" id="ARBA00023125"/>
    </source>
</evidence>
<dbReference type="Proteomes" id="UP000449969">
    <property type="component" value="Unassembled WGS sequence"/>
</dbReference>
<evidence type="ECO:0000256" key="4">
    <source>
        <dbReference type="PROSITE-ProRule" id="PRU00335"/>
    </source>
</evidence>
<dbReference type="InterPro" id="IPR049484">
    <property type="entry name" value="Rv0078-like_C"/>
</dbReference>
<dbReference type="EMBL" id="WQNE01000013">
    <property type="protein sequence ID" value="MVT74811.1"/>
    <property type="molecule type" value="Genomic_DNA"/>
</dbReference>
<dbReference type="PRINTS" id="PR00455">
    <property type="entry name" value="HTHTETR"/>
</dbReference>
<protein>
    <submittedName>
        <fullName evidence="6">TetR family transcriptional regulator</fullName>
    </submittedName>
</protein>
<dbReference type="PROSITE" id="PS50977">
    <property type="entry name" value="HTH_TETR_2"/>
    <property type="match status" value="1"/>
</dbReference>
<evidence type="ECO:0000313" key="6">
    <source>
        <dbReference type="EMBL" id="MVT74811.1"/>
    </source>
</evidence>
<organism evidence="6 7">
    <name type="scientific">Bradyrhizobium cajani</name>
    <dbReference type="NCBI Taxonomy" id="1928661"/>
    <lineage>
        <taxon>Bacteria</taxon>
        <taxon>Pseudomonadati</taxon>
        <taxon>Pseudomonadota</taxon>
        <taxon>Alphaproteobacteria</taxon>
        <taxon>Hyphomicrobiales</taxon>
        <taxon>Nitrobacteraceae</taxon>
        <taxon>Bradyrhizobium</taxon>
    </lineage>
</organism>
<dbReference type="PANTHER" id="PTHR30055:SF234">
    <property type="entry name" value="HTH-TYPE TRANSCRIPTIONAL REGULATOR BETI"/>
    <property type="match status" value="1"/>
</dbReference>
<feature type="DNA-binding region" description="H-T-H motif" evidence="4">
    <location>
        <begin position="112"/>
        <end position="131"/>
    </location>
</feature>